<keyword evidence="2" id="KW-1185">Reference proteome</keyword>
<proteinExistence type="predicted"/>
<reference evidence="1 2" key="1">
    <citation type="submission" date="2011-02" db="EMBL/GenBank/DDBJ databases">
        <authorList>
            <person name="Durkin A.S."/>
            <person name="Madupu R."/>
            <person name="Torralba M."/>
            <person name="Gillis M."/>
            <person name="Methe B."/>
            <person name="Sutton G."/>
            <person name="Nelson K.E."/>
        </authorList>
    </citation>
    <scope>NUCLEOTIDE SEQUENCE [LARGE SCALE GENOMIC DNA]</scope>
    <source>
        <strain evidence="1 2">CRIS 18C-A</strain>
    </source>
</reference>
<name>F0H799_9BACT</name>
<evidence type="ECO:0000313" key="2">
    <source>
        <dbReference type="Proteomes" id="UP000003155"/>
    </source>
</evidence>
<evidence type="ECO:0000313" key="1">
    <source>
        <dbReference type="EMBL" id="EGC86347.1"/>
    </source>
</evidence>
<accession>F0H799</accession>
<gene>
    <name evidence="1" type="ORF">HMPREF9303_1332</name>
</gene>
<dbReference type="EMBL" id="AEXO01000067">
    <property type="protein sequence ID" value="EGC86347.1"/>
    <property type="molecule type" value="Genomic_DNA"/>
</dbReference>
<organism evidence="1 2">
    <name type="scientific">Prevotella denticola CRIS 18C-A</name>
    <dbReference type="NCBI Taxonomy" id="944557"/>
    <lineage>
        <taxon>Bacteria</taxon>
        <taxon>Pseudomonadati</taxon>
        <taxon>Bacteroidota</taxon>
        <taxon>Bacteroidia</taxon>
        <taxon>Bacteroidales</taxon>
        <taxon>Prevotellaceae</taxon>
        <taxon>Prevotella</taxon>
    </lineage>
</organism>
<dbReference type="AlphaFoldDB" id="F0H799"/>
<protein>
    <submittedName>
        <fullName evidence="1">Uncharacterized protein</fullName>
    </submittedName>
</protein>
<dbReference type="Proteomes" id="UP000003155">
    <property type="component" value="Unassembled WGS sequence"/>
</dbReference>
<comment type="caution">
    <text evidence="1">The sequence shown here is derived from an EMBL/GenBank/DDBJ whole genome shotgun (WGS) entry which is preliminary data.</text>
</comment>
<sequence length="43" mass="4891">MSKRQPHSAKCSIFAEKAGRKRESTITAHHPITAYHPHIPLKQ</sequence>